<dbReference type="eggNOG" id="COG0583">
    <property type="taxonomic scope" value="Bacteria"/>
</dbReference>
<dbReference type="Pfam" id="PF03466">
    <property type="entry name" value="LysR_substrate"/>
    <property type="match status" value="1"/>
</dbReference>
<feature type="domain" description="HTH lysR-type" evidence="5">
    <location>
        <begin position="1"/>
        <end position="58"/>
    </location>
</feature>
<dbReference type="SUPFAM" id="SSF46785">
    <property type="entry name" value="Winged helix' DNA-binding domain"/>
    <property type="match status" value="1"/>
</dbReference>
<comment type="similarity">
    <text evidence="1">Belongs to the LysR transcriptional regulatory family.</text>
</comment>
<dbReference type="FunFam" id="1.10.10.10:FF:000001">
    <property type="entry name" value="LysR family transcriptional regulator"/>
    <property type="match status" value="1"/>
</dbReference>
<keyword evidence="4" id="KW-0804">Transcription</keyword>
<dbReference type="PROSITE" id="PS50931">
    <property type="entry name" value="HTH_LYSR"/>
    <property type="match status" value="1"/>
</dbReference>
<dbReference type="SUPFAM" id="SSF53850">
    <property type="entry name" value="Periplasmic binding protein-like II"/>
    <property type="match status" value="1"/>
</dbReference>
<keyword evidence="3" id="KW-0238">DNA-binding</keyword>
<dbReference type="Pfam" id="PF00126">
    <property type="entry name" value="HTH_1"/>
    <property type="match status" value="1"/>
</dbReference>
<evidence type="ECO:0000256" key="4">
    <source>
        <dbReference type="ARBA" id="ARBA00023163"/>
    </source>
</evidence>
<dbReference type="Gene3D" id="1.10.10.10">
    <property type="entry name" value="Winged helix-like DNA-binding domain superfamily/Winged helix DNA-binding domain"/>
    <property type="match status" value="1"/>
</dbReference>
<dbReference type="InterPro" id="IPR036390">
    <property type="entry name" value="WH_DNA-bd_sf"/>
</dbReference>
<dbReference type="InterPro" id="IPR000847">
    <property type="entry name" value="LysR_HTH_N"/>
</dbReference>
<proteinExistence type="inferred from homology"/>
<evidence type="ECO:0000256" key="1">
    <source>
        <dbReference type="ARBA" id="ARBA00009437"/>
    </source>
</evidence>
<gene>
    <name evidence="6" type="ORF">EL26_11220</name>
</gene>
<reference evidence="6 7" key="1">
    <citation type="journal article" date="2013" name="Int. J. Syst. Evol. Microbiol.">
        <title>Tumebacillus flagellatus sp. nov., an alpha-amylase/pullulanase-producing bacterium isolated from cassava wastewater.</title>
        <authorList>
            <person name="Wang Q."/>
            <person name="Xie N."/>
            <person name="Qin Y."/>
            <person name="Shen N."/>
            <person name="Zhu J."/>
            <person name="Mi H."/>
            <person name="Huang R."/>
        </authorList>
    </citation>
    <scope>NUCLEOTIDE SEQUENCE [LARGE SCALE GENOMIC DNA]</scope>
    <source>
        <strain evidence="6 7">GST4</strain>
    </source>
</reference>
<comment type="caution">
    <text evidence="6">The sequence shown here is derived from an EMBL/GenBank/DDBJ whole genome shotgun (WGS) entry which is preliminary data.</text>
</comment>
<accession>A0A074LTV1</accession>
<keyword evidence="7" id="KW-1185">Reference proteome</keyword>
<sequence>MDIRQLTYFVEVARQGSFTQASLTLHVTQPTISKMVRNLEEELGVTLFDRSQKKIHLTDVGEVVYARSLDILQSLHNLHSALDDVRQIQTGTLRIGLPPMVGAPFFASLLADFHQRYPHVRIQLEEHGGKRVEQLVEEGSLDFGATVLPVDTDVFDIHPFYNEELKLLVPAGHRLAGRERVQFGELRDDSFLMFSEEFSLHDRIHDACRIAGFQPQVVCQSSQWDLLRQMVAAGLGVALLPEILYRDAPTDSIRVLGVEHPRLHWNLAVIWRKERYLSFAARAWLSFLQERLTKV</sequence>
<dbReference type="PRINTS" id="PR00039">
    <property type="entry name" value="HTHLYSR"/>
</dbReference>
<evidence type="ECO:0000259" key="5">
    <source>
        <dbReference type="PROSITE" id="PS50931"/>
    </source>
</evidence>
<dbReference type="RefSeq" id="WP_038088004.1">
    <property type="nucleotide sequence ID" value="NZ_JMIR01000013.1"/>
</dbReference>
<dbReference type="PANTHER" id="PTHR30419">
    <property type="entry name" value="HTH-TYPE TRANSCRIPTIONAL REGULATOR YBHD"/>
    <property type="match status" value="1"/>
</dbReference>
<evidence type="ECO:0000256" key="2">
    <source>
        <dbReference type="ARBA" id="ARBA00023015"/>
    </source>
</evidence>
<evidence type="ECO:0000313" key="7">
    <source>
        <dbReference type="Proteomes" id="UP000027931"/>
    </source>
</evidence>
<dbReference type="InterPro" id="IPR036388">
    <property type="entry name" value="WH-like_DNA-bd_sf"/>
</dbReference>
<dbReference type="InterPro" id="IPR005119">
    <property type="entry name" value="LysR_subst-bd"/>
</dbReference>
<organism evidence="6 7">
    <name type="scientific">Tumebacillus flagellatus</name>
    <dbReference type="NCBI Taxonomy" id="1157490"/>
    <lineage>
        <taxon>Bacteria</taxon>
        <taxon>Bacillati</taxon>
        <taxon>Bacillota</taxon>
        <taxon>Bacilli</taxon>
        <taxon>Bacillales</taxon>
        <taxon>Alicyclobacillaceae</taxon>
        <taxon>Tumebacillus</taxon>
    </lineage>
</organism>
<dbReference type="EMBL" id="JMIR01000013">
    <property type="protein sequence ID" value="KEO83253.1"/>
    <property type="molecule type" value="Genomic_DNA"/>
</dbReference>
<dbReference type="InterPro" id="IPR050950">
    <property type="entry name" value="HTH-type_LysR_regulators"/>
</dbReference>
<protein>
    <submittedName>
        <fullName evidence="6">LysR family transcriptional regulator</fullName>
    </submittedName>
</protein>
<name>A0A074LTV1_9BACL</name>
<evidence type="ECO:0000256" key="3">
    <source>
        <dbReference type="ARBA" id="ARBA00023125"/>
    </source>
</evidence>
<dbReference type="CDD" id="cd08438">
    <property type="entry name" value="PBP2_CidR"/>
    <property type="match status" value="1"/>
</dbReference>
<dbReference type="GO" id="GO:0003677">
    <property type="term" value="F:DNA binding"/>
    <property type="evidence" value="ECO:0007669"/>
    <property type="project" value="UniProtKB-KW"/>
</dbReference>
<dbReference type="Gene3D" id="3.40.190.290">
    <property type="match status" value="1"/>
</dbReference>
<dbReference type="Proteomes" id="UP000027931">
    <property type="component" value="Unassembled WGS sequence"/>
</dbReference>
<dbReference type="OrthoDB" id="9803735at2"/>
<dbReference type="AlphaFoldDB" id="A0A074LTV1"/>
<dbReference type="GO" id="GO:0003700">
    <property type="term" value="F:DNA-binding transcription factor activity"/>
    <property type="evidence" value="ECO:0007669"/>
    <property type="project" value="InterPro"/>
</dbReference>
<dbReference type="GO" id="GO:0005829">
    <property type="term" value="C:cytosol"/>
    <property type="evidence" value="ECO:0007669"/>
    <property type="project" value="TreeGrafter"/>
</dbReference>
<dbReference type="STRING" id="1157490.EL26_11220"/>
<dbReference type="PANTHER" id="PTHR30419:SF8">
    <property type="entry name" value="NITROGEN ASSIMILATION TRANSCRIPTIONAL ACTIVATOR-RELATED"/>
    <property type="match status" value="1"/>
</dbReference>
<keyword evidence="2" id="KW-0805">Transcription regulation</keyword>
<evidence type="ECO:0000313" key="6">
    <source>
        <dbReference type="EMBL" id="KEO83253.1"/>
    </source>
</evidence>